<name>A0A391NSP8_9EUKA</name>
<dbReference type="OrthoDB" id="273340at2759"/>
<dbReference type="Proteomes" id="UP000265618">
    <property type="component" value="Unassembled WGS sequence"/>
</dbReference>
<gene>
    <name evidence="1" type="ORF">KIPB_013969</name>
</gene>
<proteinExistence type="predicted"/>
<comment type="caution">
    <text evidence="1">The sequence shown here is derived from an EMBL/GenBank/DDBJ whole genome shotgun (WGS) entry which is preliminary data.</text>
</comment>
<dbReference type="EMBL" id="BDIP01006925">
    <property type="protein sequence ID" value="GCA64334.1"/>
    <property type="molecule type" value="Genomic_DNA"/>
</dbReference>
<keyword evidence="2" id="KW-1185">Reference proteome</keyword>
<protein>
    <submittedName>
        <fullName evidence="1">Uncharacterized protein</fullName>
    </submittedName>
</protein>
<dbReference type="AlphaFoldDB" id="A0A391NSP8"/>
<evidence type="ECO:0000313" key="2">
    <source>
        <dbReference type="Proteomes" id="UP000265618"/>
    </source>
</evidence>
<organism evidence="1 2">
    <name type="scientific">Kipferlia bialata</name>
    <dbReference type="NCBI Taxonomy" id="797122"/>
    <lineage>
        <taxon>Eukaryota</taxon>
        <taxon>Metamonada</taxon>
        <taxon>Carpediemonas-like organisms</taxon>
        <taxon>Kipferlia</taxon>
    </lineage>
</organism>
<sequence length="35" mass="4007">MVLRVTSSLNGVKVYDIAAGKQYPAWLSKTRRRKL</sequence>
<accession>A0A391NSP8</accession>
<evidence type="ECO:0000313" key="1">
    <source>
        <dbReference type="EMBL" id="GCA64334.1"/>
    </source>
</evidence>
<feature type="non-terminal residue" evidence="1">
    <location>
        <position position="1"/>
    </location>
</feature>
<reference evidence="1 2" key="1">
    <citation type="journal article" date="2018" name="PLoS ONE">
        <title>The draft genome of Kipferlia bialata reveals reductive genome evolution in fornicate parasites.</title>
        <authorList>
            <person name="Tanifuji G."/>
            <person name="Takabayashi S."/>
            <person name="Kume K."/>
            <person name="Takagi M."/>
            <person name="Nakayama T."/>
            <person name="Kamikawa R."/>
            <person name="Inagaki Y."/>
            <person name="Hashimoto T."/>
        </authorList>
    </citation>
    <scope>NUCLEOTIDE SEQUENCE [LARGE SCALE GENOMIC DNA]</scope>
    <source>
        <strain evidence="1">NY0173</strain>
    </source>
</reference>